<evidence type="ECO:0000313" key="3">
    <source>
        <dbReference type="Proteomes" id="UP000199013"/>
    </source>
</evidence>
<organism evidence="2 3">
    <name type="scientific">Candidatus Protofrankia californiensis</name>
    <dbReference type="NCBI Taxonomy" id="1839754"/>
    <lineage>
        <taxon>Bacteria</taxon>
        <taxon>Bacillati</taxon>
        <taxon>Actinomycetota</taxon>
        <taxon>Actinomycetes</taxon>
        <taxon>Frankiales</taxon>
        <taxon>Frankiaceae</taxon>
        <taxon>Protofrankia</taxon>
    </lineage>
</organism>
<sequence>MQDGPLPAYAGDSGLMTPAETRKALRVGATTLARWARRGDIPSVELPGGHRRYRRTDIAVILAGSTSTTTGAA</sequence>
<dbReference type="InterPro" id="IPR041657">
    <property type="entry name" value="HTH_17"/>
</dbReference>
<feature type="domain" description="Helix-turn-helix" evidence="1">
    <location>
        <begin position="15"/>
        <end position="59"/>
    </location>
</feature>
<dbReference type="SUPFAM" id="SSF46955">
    <property type="entry name" value="Putative DNA-binding domain"/>
    <property type="match status" value="1"/>
</dbReference>
<dbReference type="EMBL" id="FLUV01000181">
    <property type="protein sequence ID" value="SBW17954.1"/>
    <property type="molecule type" value="Genomic_DNA"/>
</dbReference>
<dbReference type="Pfam" id="PF12728">
    <property type="entry name" value="HTH_17"/>
    <property type="match status" value="1"/>
</dbReference>
<dbReference type="AlphaFoldDB" id="A0A1C3NTJ9"/>
<gene>
    <name evidence="2" type="ORF">FDG2_0446</name>
</gene>
<protein>
    <recommendedName>
        <fullName evidence="1">Helix-turn-helix domain-containing protein</fullName>
    </recommendedName>
</protein>
<reference evidence="3" key="1">
    <citation type="submission" date="2016-02" db="EMBL/GenBank/DDBJ databases">
        <authorList>
            <person name="Wibberg D."/>
        </authorList>
    </citation>
    <scope>NUCLEOTIDE SEQUENCE [LARGE SCALE GENOMIC DNA]</scope>
</reference>
<keyword evidence="3" id="KW-1185">Reference proteome</keyword>
<dbReference type="InterPro" id="IPR009061">
    <property type="entry name" value="DNA-bd_dom_put_sf"/>
</dbReference>
<dbReference type="Gene3D" id="1.10.1660.10">
    <property type="match status" value="1"/>
</dbReference>
<evidence type="ECO:0000259" key="1">
    <source>
        <dbReference type="Pfam" id="PF12728"/>
    </source>
</evidence>
<proteinExistence type="predicted"/>
<accession>A0A1C3NTJ9</accession>
<evidence type="ECO:0000313" key="2">
    <source>
        <dbReference type="EMBL" id="SBW17954.1"/>
    </source>
</evidence>
<dbReference type="Proteomes" id="UP000199013">
    <property type="component" value="Unassembled WGS sequence"/>
</dbReference>
<name>A0A1C3NTJ9_9ACTN</name>